<evidence type="ECO:0000313" key="6">
    <source>
        <dbReference type="Proteomes" id="UP000001307"/>
    </source>
</evidence>
<dbReference type="InterPro" id="IPR043504">
    <property type="entry name" value="Peptidase_S1_PA_chymotrypsin"/>
</dbReference>
<accession>E4WUX9</accession>
<keyword evidence="3" id="KW-0472">Membrane</keyword>
<keyword evidence="6" id="KW-1185">Reference proteome</keyword>
<dbReference type="OrthoDB" id="546450at2759"/>
<reference evidence="5" key="1">
    <citation type="journal article" date="2010" name="Science">
        <title>Plasticity of animal genome architecture unmasked by rapid evolution of a pelagic tunicate.</title>
        <authorList>
            <person name="Denoeud F."/>
            <person name="Henriet S."/>
            <person name="Mungpakdee S."/>
            <person name="Aury J.M."/>
            <person name="Da Silva C."/>
            <person name="Brinkmann H."/>
            <person name="Mikhaleva J."/>
            <person name="Olsen L.C."/>
            <person name="Jubin C."/>
            <person name="Canestro C."/>
            <person name="Bouquet J.M."/>
            <person name="Danks G."/>
            <person name="Poulain J."/>
            <person name="Campsteijn C."/>
            <person name="Adamski M."/>
            <person name="Cross I."/>
            <person name="Yadetie F."/>
            <person name="Muffato M."/>
            <person name="Louis A."/>
            <person name="Butcher S."/>
            <person name="Tsagkogeorga G."/>
            <person name="Konrad A."/>
            <person name="Singh S."/>
            <person name="Jensen M.F."/>
            <person name="Cong E.H."/>
            <person name="Eikeseth-Otteraa H."/>
            <person name="Noel B."/>
            <person name="Anthouard V."/>
            <person name="Porcel B.M."/>
            <person name="Kachouri-Lafond R."/>
            <person name="Nishino A."/>
            <person name="Ugolini M."/>
            <person name="Chourrout P."/>
            <person name="Nishida H."/>
            <person name="Aasland R."/>
            <person name="Huzurbazar S."/>
            <person name="Westhof E."/>
            <person name="Delsuc F."/>
            <person name="Lehrach H."/>
            <person name="Reinhardt R."/>
            <person name="Weissenbach J."/>
            <person name="Roy S.W."/>
            <person name="Artiguenave F."/>
            <person name="Postlethwait J.H."/>
            <person name="Manak J.R."/>
            <person name="Thompson E.M."/>
            <person name="Jaillon O."/>
            <person name="Du Pasquier L."/>
            <person name="Boudinot P."/>
            <person name="Liberles D.A."/>
            <person name="Volff J.N."/>
            <person name="Philippe H."/>
            <person name="Lenhard B."/>
            <person name="Roest Crollius H."/>
            <person name="Wincker P."/>
            <person name="Chourrout D."/>
        </authorList>
    </citation>
    <scope>NUCLEOTIDE SEQUENCE [LARGE SCALE GENOMIC DNA]</scope>
</reference>
<dbReference type="PROSITE" id="PS00135">
    <property type="entry name" value="TRYPSIN_SER"/>
    <property type="match status" value="1"/>
</dbReference>
<dbReference type="PANTHER" id="PTHR24252">
    <property type="entry name" value="ACROSIN-RELATED"/>
    <property type="match status" value="1"/>
</dbReference>
<feature type="transmembrane region" description="Helical" evidence="3">
    <location>
        <begin position="12"/>
        <end position="36"/>
    </location>
</feature>
<dbReference type="FunFam" id="2.40.10.10:FF:000002">
    <property type="entry name" value="Transmembrane protease serine"/>
    <property type="match status" value="1"/>
</dbReference>
<dbReference type="GO" id="GO:0006508">
    <property type="term" value="P:proteolysis"/>
    <property type="evidence" value="ECO:0007669"/>
    <property type="project" value="InterPro"/>
</dbReference>
<keyword evidence="1" id="KW-1015">Disulfide bond</keyword>
<dbReference type="CDD" id="cd00190">
    <property type="entry name" value="Tryp_SPc"/>
    <property type="match status" value="1"/>
</dbReference>
<dbReference type="InterPro" id="IPR009003">
    <property type="entry name" value="Peptidase_S1_PA"/>
</dbReference>
<dbReference type="EMBL" id="FN653017">
    <property type="protein sequence ID" value="CBY21660.1"/>
    <property type="molecule type" value="Genomic_DNA"/>
</dbReference>
<dbReference type="GO" id="GO:0004252">
    <property type="term" value="F:serine-type endopeptidase activity"/>
    <property type="evidence" value="ECO:0007669"/>
    <property type="project" value="InterPro"/>
</dbReference>
<sequence length="269" mass="28665">MSFLQLKILYRTLATTSSITTTIFASSSSTVMLFTLRLYRLSSKMKLGEPVFIAGWGLVEESGTISLNLREAAVPIVDYALCNAEDAYDGNVAEDSQFCAGHSNGGADSCQGDSGGPVVRLSADGKSVSLIGIISWGKGCGLAGFPGVYTKLATVRSWIDTTIADYRIEFAPSTTSAPIATTVTTTAEPIFGGVTFQKCASFLDVNEEGADRFESFDVADNAKIIGGSEVLDRTQWPWMVSIGDFCGGSIVGDRWVLTGKVGRFVNLLR</sequence>
<dbReference type="Pfam" id="PF00089">
    <property type="entry name" value="Trypsin"/>
    <property type="match status" value="2"/>
</dbReference>
<feature type="domain" description="Peptidase S1" evidence="4">
    <location>
        <begin position="1"/>
        <end position="164"/>
    </location>
</feature>
<gene>
    <name evidence="5" type="ORF">GSOID_T00009434001</name>
</gene>
<organism evidence="5">
    <name type="scientific">Oikopleura dioica</name>
    <name type="common">Tunicate</name>
    <dbReference type="NCBI Taxonomy" id="34765"/>
    <lineage>
        <taxon>Eukaryota</taxon>
        <taxon>Metazoa</taxon>
        <taxon>Chordata</taxon>
        <taxon>Tunicata</taxon>
        <taxon>Appendicularia</taxon>
        <taxon>Copelata</taxon>
        <taxon>Oikopleuridae</taxon>
        <taxon>Oikopleura</taxon>
    </lineage>
</organism>
<dbReference type="AlphaFoldDB" id="E4WUX9"/>
<dbReference type="PANTHER" id="PTHR24252:SF7">
    <property type="entry name" value="HYALIN"/>
    <property type="match status" value="1"/>
</dbReference>
<dbReference type="MEROPS" id="S01.130"/>
<dbReference type="Gene3D" id="2.40.10.10">
    <property type="entry name" value="Trypsin-like serine proteases"/>
    <property type="match status" value="2"/>
</dbReference>
<dbReference type="Proteomes" id="UP000001307">
    <property type="component" value="Unassembled WGS sequence"/>
</dbReference>
<name>E4WUX9_OIKDI</name>
<keyword evidence="3" id="KW-1133">Transmembrane helix</keyword>
<evidence type="ECO:0000256" key="1">
    <source>
        <dbReference type="ARBA" id="ARBA00023157"/>
    </source>
</evidence>
<evidence type="ECO:0000313" key="5">
    <source>
        <dbReference type="EMBL" id="CBY21660.1"/>
    </source>
</evidence>
<protein>
    <recommendedName>
        <fullName evidence="4">Peptidase S1 domain-containing protein</fullName>
    </recommendedName>
</protein>
<dbReference type="InterPro" id="IPR033116">
    <property type="entry name" value="TRYPSIN_SER"/>
</dbReference>
<evidence type="ECO:0000256" key="3">
    <source>
        <dbReference type="SAM" id="Phobius"/>
    </source>
</evidence>
<dbReference type="SMART" id="SM00020">
    <property type="entry name" value="Tryp_SPc"/>
    <property type="match status" value="1"/>
</dbReference>
<evidence type="ECO:0000256" key="2">
    <source>
        <dbReference type="ARBA" id="ARBA00024195"/>
    </source>
</evidence>
<comment type="similarity">
    <text evidence="2">Belongs to the peptidase S1 family. CLIP subfamily.</text>
</comment>
<dbReference type="SUPFAM" id="SSF50494">
    <property type="entry name" value="Trypsin-like serine proteases"/>
    <property type="match status" value="2"/>
</dbReference>
<proteinExistence type="inferred from homology"/>
<dbReference type="PROSITE" id="PS50240">
    <property type="entry name" value="TRYPSIN_DOM"/>
    <property type="match status" value="1"/>
</dbReference>
<evidence type="ECO:0000259" key="4">
    <source>
        <dbReference type="PROSITE" id="PS50240"/>
    </source>
</evidence>
<dbReference type="InterPro" id="IPR001254">
    <property type="entry name" value="Trypsin_dom"/>
</dbReference>
<dbReference type="InParanoid" id="E4WUX9"/>
<keyword evidence="3" id="KW-0812">Transmembrane</keyword>